<sequence>MATSSTTGTECSEWLVRVPDFLGVAERRAAVFPSRPVLGVWRWATRMPPAEQGCIKLTFGGAGATLAEPVDPGRPPHITGSAMLIFAPTREDVLDRLKNDPLTKEGVWDIKNVQIYPFFRPKRVPV</sequence>
<reference evidence="1" key="1">
    <citation type="submission" date="2022-08" db="EMBL/GenBank/DDBJ databases">
        <authorList>
            <person name="Giroux E."/>
            <person name="Giroux E."/>
        </authorList>
    </citation>
    <scope>NUCLEOTIDE SEQUENCE</scope>
    <source>
        <strain evidence="1">H1091258</strain>
    </source>
</reference>
<dbReference type="EMBL" id="CAMGZC010000123">
    <property type="protein sequence ID" value="CAI0643768.1"/>
    <property type="molecule type" value="Genomic_DNA"/>
</dbReference>
<name>A0A9W4W5J5_9PEZI</name>
<dbReference type="PANTHER" id="PTHR33606">
    <property type="entry name" value="PROTEIN YCII"/>
    <property type="match status" value="1"/>
</dbReference>
<dbReference type="Gene3D" id="3.30.70.1060">
    <property type="entry name" value="Dimeric alpha+beta barrel"/>
    <property type="match status" value="1"/>
</dbReference>
<protein>
    <recommendedName>
        <fullName evidence="3">YCII-related domain-containing protein</fullName>
    </recommendedName>
</protein>
<dbReference type="SUPFAM" id="SSF54909">
    <property type="entry name" value="Dimeric alpha+beta barrel"/>
    <property type="match status" value="1"/>
</dbReference>
<keyword evidence="2" id="KW-1185">Reference proteome</keyword>
<evidence type="ECO:0008006" key="3">
    <source>
        <dbReference type="Google" id="ProtNLM"/>
    </source>
</evidence>
<evidence type="ECO:0000313" key="2">
    <source>
        <dbReference type="Proteomes" id="UP001152533"/>
    </source>
</evidence>
<gene>
    <name evidence="1" type="ORF">CGXH109_LOCUS28574</name>
</gene>
<evidence type="ECO:0000313" key="1">
    <source>
        <dbReference type="EMBL" id="CAI0643768.1"/>
    </source>
</evidence>
<comment type="caution">
    <text evidence="1">The sequence shown here is derived from an EMBL/GenBank/DDBJ whole genome shotgun (WGS) entry which is preliminary data.</text>
</comment>
<organism evidence="1 2">
    <name type="scientific">Colletotrichum noveboracense</name>
    <dbReference type="NCBI Taxonomy" id="2664923"/>
    <lineage>
        <taxon>Eukaryota</taxon>
        <taxon>Fungi</taxon>
        <taxon>Dikarya</taxon>
        <taxon>Ascomycota</taxon>
        <taxon>Pezizomycotina</taxon>
        <taxon>Sordariomycetes</taxon>
        <taxon>Hypocreomycetidae</taxon>
        <taxon>Glomerellales</taxon>
        <taxon>Glomerellaceae</taxon>
        <taxon>Colletotrichum</taxon>
        <taxon>Colletotrichum gloeosporioides species complex</taxon>
    </lineage>
</organism>
<accession>A0A9W4W5J5</accession>
<dbReference type="PANTHER" id="PTHR33606:SF3">
    <property type="entry name" value="PROTEIN YCII"/>
    <property type="match status" value="1"/>
</dbReference>
<dbReference type="Proteomes" id="UP001152533">
    <property type="component" value="Unassembled WGS sequence"/>
</dbReference>
<dbReference type="InterPro" id="IPR011008">
    <property type="entry name" value="Dimeric_a/b-barrel"/>
</dbReference>
<dbReference type="InterPro" id="IPR051807">
    <property type="entry name" value="Sec-metab_biosynth-assoc"/>
</dbReference>
<proteinExistence type="predicted"/>
<dbReference type="AlphaFoldDB" id="A0A9W4W5J5"/>